<dbReference type="EMBL" id="ABDG02000020">
    <property type="protein sequence ID" value="EHK47571.1"/>
    <property type="molecule type" value="Genomic_DNA"/>
</dbReference>
<protein>
    <submittedName>
        <fullName evidence="2">Uncharacterized protein</fullName>
    </submittedName>
</protein>
<sequence length="77" mass="8489">MFLGDEDAALGQRCSTACLSGDACVSSRPDTEHAADATDERQTRQGHRDIFTGIWIWLRSATRTARCSLVSPTDQQF</sequence>
<proteinExistence type="predicted"/>
<name>G9NNC2_HYPAI</name>
<feature type="compositionally biased region" description="Basic and acidic residues" evidence="1">
    <location>
        <begin position="29"/>
        <end position="44"/>
    </location>
</feature>
<evidence type="ECO:0000256" key="1">
    <source>
        <dbReference type="SAM" id="MobiDB-lite"/>
    </source>
</evidence>
<dbReference type="HOGENOM" id="CLU_2638379_0_0_1"/>
<evidence type="ECO:0000313" key="3">
    <source>
        <dbReference type="Proteomes" id="UP000005426"/>
    </source>
</evidence>
<dbReference type="Proteomes" id="UP000005426">
    <property type="component" value="Unassembled WGS sequence"/>
</dbReference>
<comment type="caution">
    <text evidence="2">The sequence shown here is derived from an EMBL/GenBank/DDBJ whole genome shotgun (WGS) entry which is preliminary data.</text>
</comment>
<keyword evidence="3" id="KW-1185">Reference proteome</keyword>
<organism evidence="2 3">
    <name type="scientific">Hypocrea atroviridis (strain ATCC 20476 / IMI 206040)</name>
    <name type="common">Trichoderma atroviride</name>
    <dbReference type="NCBI Taxonomy" id="452589"/>
    <lineage>
        <taxon>Eukaryota</taxon>
        <taxon>Fungi</taxon>
        <taxon>Dikarya</taxon>
        <taxon>Ascomycota</taxon>
        <taxon>Pezizomycotina</taxon>
        <taxon>Sordariomycetes</taxon>
        <taxon>Hypocreomycetidae</taxon>
        <taxon>Hypocreales</taxon>
        <taxon>Hypocreaceae</taxon>
        <taxon>Trichoderma</taxon>
    </lineage>
</organism>
<reference evidence="2 3" key="1">
    <citation type="journal article" date="2011" name="Genome Biol.">
        <title>Comparative genome sequence analysis underscores mycoparasitism as the ancestral life style of Trichoderma.</title>
        <authorList>
            <person name="Kubicek C.P."/>
            <person name="Herrera-Estrella A."/>
            <person name="Seidl-Seiboth V."/>
            <person name="Martinez D.A."/>
            <person name="Druzhinina I.S."/>
            <person name="Thon M."/>
            <person name="Zeilinger S."/>
            <person name="Casas-Flores S."/>
            <person name="Horwitz B.A."/>
            <person name="Mukherjee P.K."/>
            <person name="Mukherjee M."/>
            <person name="Kredics L."/>
            <person name="Alcaraz L.D."/>
            <person name="Aerts A."/>
            <person name="Antal Z."/>
            <person name="Atanasova L."/>
            <person name="Cervantes-Badillo M.G."/>
            <person name="Challacombe J."/>
            <person name="Chertkov O."/>
            <person name="McCluskey K."/>
            <person name="Coulpier F."/>
            <person name="Deshpande N."/>
            <person name="von Doehren H."/>
            <person name="Ebbole D.J."/>
            <person name="Esquivel-Naranjo E.U."/>
            <person name="Fekete E."/>
            <person name="Flipphi M."/>
            <person name="Glaser F."/>
            <person name="Gomez-Rodriguez E.Y."/>
            <person name="Gruber S."/>
            <person name="Han C."/>
            <person name="Henrissat B."/>
            <person name="Hermosa R."/>
            <person name="Hernandez-Onate M."/>
            <person name="Karaffa L."/>
            <person name="Kosti I."/>
            <person name="Le Crom S."/>
            <person name="Lindquist E."/>
            <person name="Lucas S."/>
            <person name="Luebeck M."/>
            <person name="Luebeck P.S."/>
            <person name="Margeot A."/>
            <person name="Metz B."/>
            <person name="Misra M."/>
            <person name="Nevalainen H."/>
            <person name="Omann M."/>
            <person name="Packer N."/>
            <person name="Perrone G."/>
            <person name="Uresti-Rivera E.E."/>
            <person name="Salamov A."/>
            <person name="Schmoll M."/>
            <person name="Seiboth B."/>
            <person name="Shapiro H."/>
            <person name="Sukno S."/>
            <person name="Tamayo-Ramos J.A."/>
            <person name="Tisch D."/>
            <person name="Wiest A."/>
            <person name="Wilkinson H.H."/>
            <person name="Zhang M."/>
            <person name="Coutinho P.M."/>
            <person name="Kenerley C.M."/>
            <person name="Monte E."/>
            <person name="Baker S.E."/>
            <person name="Grigoriev I.V."/>
        </authorList>
    </citation>
    <scope>NUCLEOTIDE SEQUENCE [LARGE SCALE GENOMIC DNA]</scope>
    <source>
        <strain evidence="3">ATCC 20476 / IMI 206040</strain>
    </source>
</reference>
<gene>
    <name evidence="2" type="ORF">TRIATDRAFT_298640</name>
</gene>
<accession>G9NNC2</accession>
<feature type="region of interest" description="Disordered" evidence="1">
    <location>
        <begin position="22"/>
        <end position="44"/>
    </location>
</feature>
<evidence type="ECO:0000313" key="2">
    <source>
        <dbReference type="EMBL" id="EHK47571.1"/>
    </source>
</evidence>
<dbReference type="AlphaFoldDB" id="G9NNC2"/>